<name>A0A2D4JDB7_MICLE</name>
<protein>
    <submittedName>
        <fullName evidence="1">Uncharacterized protein</fullName>
    </submittedName>
</protein>
<reference evidence="1" key="1">
    <citation type="submission" date="2017-07" db="EMBL/GenBank/DDBJ databases">
        <authorList>
            <person name="Mikheyev A."/>
            <person name="Grau M."/>
        </authorList>
    </citation>
    <scope>NUCLEOTIDE SEQUENCE</scope>
    <source>
        <tissue evidence="1">Venom_gland</tissue>
    </source>
</reference>
<organism evidence="1">
    <name type="scientific">Micrurus lemniscatus lemniscatus</name>
    <dbReference type="NCBI Taxonomy" id="129467"/>
    <lineage>
        <taxon>Eukaryota</taxon>
        <taxon>Metazoa</taxon>
        <taxon>Chordata</taxon>
        <taxon>Craniata</taxon>
        <taxon>Vertebrata</taxon>
        <taxon>Euteleostomi</taxon>
        <taxon>Lepidosauria</taxon>
        <taxon>Squamata</taxon>
        <taxon>Bifurcata</taxon>
        <taxon>Unidentata</taxon>
        <taxon>Episquamata</taxon>
        <taxon>Toxicofera</taxon>
        <taxon>Serpentes</taxon>
        <taxon>Colubroidea</taxon>
        <taxon>Elapidae</taxon>
        <taxon>Elapinae</taxon>
        <taxon>Micrurus</taxon>
    </lineage>
</organism>
<dbReference type="AlphaFoldDB" id="A0A2D4JDB7"/>
<reference evidence="1" key="2">
    <citation type="submission" date="2017-11" db="EMBL/GenBank/DDBJ databases">
        <title>Coralsnake Venomics: Analyses of Venom Gland Transcriptomes and Proteomes of Six Brazilian Taxa.</title>
        <authorList>
            <person name="Aird S.D."/>
            <person name="Jorge da Silva N."/>
            <person name="Qiu L."/>
            <person name="Villar-Briones A."/>
            <person name="Aparecida-Saddi V."/>
            <person name="Campos-Telles M.P."/>
            <person name="Grau M."/>
            <person name="Mikheyev A.S."/>
        </authorList>
    </citation>
    <scope>NUCLEOTIDE SEQUENCE</scope>
    <source>
        <tissue evidence="1">Venom_gland</tissue>
    </source>
</reference>
<dbReference type="EMBL" id="IACK01172731">
    <property type="protein sequence ID" value="LAA94457.1"/>
    <property type="molecule type" value="Transcribed_RNA"/>
</dbReference>
<sequence>MGMPDFTLFISDFSFCAWCFKRQCSSPLEALKNWELPSWKRSVISSIPGLQRVCICELIIASQSLNVSLYLQMQLVKKSCLSNCYTVCSLKRALALTQMNGVNIRKDFSPTLVD</sequence>
<evidence type="ECO:0000313" key="1">
    <source>
        <dbReference type="EMBL" id="LAA94457.1"/>
    </source>
</evidence>
<proteinExistence type="predicted"/>
<accession>A0A2D4JDB7</accession>